<dbReference type="InterPro" id="IPR041588">
    <property type="entry name" value="Integrase_H2C2"/>
</dbReference>
<dbReference type="Proteomes" id="UP001235939">
    <property type="component" value="Chromosome 06"/>
</dbReference>
<evidence type="ECO:0000313" key="4">
    <source>
        <dbReference type="Proteomes" id="UP001235939"/>
    </source>
</evidence>
<gene>
    <name evidence="3" type="ORF">LAZ67_6003446</name>
</gene>
<accession>A0ABY6KKM1</accession>
<evidence type="ECO:0000259" key="2">
    <source>
        <dbReference type="Pfam" id="PF17921"/>
    </source>
</evidence>
<dbReference type="EMBL" id="CP092868">
    <property type="protein sequence ID" value="UYV69396.1"/>
    <property type="molecule type" value="Genomic_DNA"/>
</dbReference>
<evidence type="ECO:0000256" key="1">
    <source>
        <dbReference type="SAM" id="MobiDB-lite"/>
    </source>
</evidence>
<organism evidence="3 4">
    <name type="scientific">Cordylochernes scorpioides</name>
    <dbReference type="NCBI Taxonomy" id="51811"/>
    <lineage>
        <taxon>Eukaryota</taxon>
        <taxon>Metazoa</taxon>
        <taxon>Ecdysozoa</taxon>
        <taxon>Arthropoda</taxon>
        <taxon>Chelicerata</taxon>
        <taxon>Arachnida</taxon>
        <taxon>Pseudoscorpiones</taxon>
        <taxon>Cheliferoidea</taxon>
        <taxon>Chernetidae</taxon>
        <taxon>Cordylochernes</taxon>
    </lineage>
</organism>
<dbReference type="Pfam" id="PF17921">
    <property type="entry name" value="Integrase_H2C2"/>
    <property type="match status" value="1"/>
</dbReference>
<proteinExistence type="predicted"/>
<keyword evidence="4" id="KW-1185">Reference proteome</keyword>
<feature type="region of interest" description="Disordered" evidence="1">
    <location>
        <begin position="23"/>
        <end position="56"/>
    </location>
</feature>
<evidence type="ECO:0000313" key="3">
    <source>
        <dbReference type="EMBL" id="UYV69396.1"/>
    </source>
</evidence>
<name>A0ABY6KKM1_9ARAC</name>
<reference evidence="3 4" key="1">
    <citation type="submission" date="2022-01" db="EMBL/GenBank/DDBJ databases">
        <title>A chromosomal length assembly of Cordylochernes scorpioides.</title>
        <authorList>
            <person name="Zeh D."/>
            <person name="Zeh J."/>
        </authorList>
    </citation>
    <scope>NUCLEOTIDE SEQUENCE [LARGE SCALE GENOMIC DNA]</scope>
    <source>
        <strain evidence="3">IN4F17</strain>
        <tissue evidence="3">Whole Body</tissue>
    </source>
</reference>
<feature type="domain" description="Integrase zinc-binding" evidence="2">
    <location>
        <begin position="169"/>
        <end position="210"/>
    </location>
</feature>
<dbReference type="Gene3D" id="1.10.340.70">
    <property type="match status" value="1"/>
</dbReference>
<sequence>MTLSTYVIPGSRIREANVDVLPTRGQQEAEAGLDVRTESDRGQPTGQSDIPRDGKWGPSVNTLGLLRQLVIVVRHERSLSGGRPVVPPSFSSCLGSFSNLWSYDYEVKYLKGSRQYEADLLSRNPFCGFLSTGQIKDHQGELRRDTRYTLNDKDLMTITRRGVTKIIFPPSLRGTLLQRAHRDINHPGISQMTRLIAAQYYWDGMTNDIRLHHRMNIANEMLDSVRDDPNLLQRVITDLALCDFLLFPKLKRPLKGRRYATLDEIKTASKEELKRFF</sequence>
<protein>
    <recommendedName>
        <fullName evidence="2">Integrase zinc-binding domain-containing protein</fullName>
    </recommendedName>
</protein>